<proteinExistence type="predicted"/>
<protein>
    <submittedName>
        <fullName evidence="1">Uncharacterized protein</fullName>
    </submittedName>
</protein>
<sequence length="93" mass="10367">MNAPHIVIHRHDVGLYEWSLQFGQEEINRETGDASIAECLIDAIGTFPESEKLVQITYRGVHMGTFHTSEIHEHSAGVAGRIVASYAELVQHL</sequence>
<dbReference type="OrthoDB" id="8785311at2"/>
<dbReference type="AlphaFoldDB" id="A0A843YWK8"/>
<comment type="caution">
    <text evidence="1">The sequence shown here is derived from an EMBL/GenBank/DDBJ whole genome shotgun (WGS) entry which is preliminary data.</text>
</comment>
<reference evidence="1 2" key="1">
    <citation type="submission" date="2019-10" db="EMBL/GenBank/DDBJ databases">
        <title>Glaciimonas soli sp. nov., a psychrophilic bacterium isolated from the forest soil of a high elevation mountain in Taiwan.</title>
        <authorList>
            <person name="Wang L.-T."/>
            <person name="Shieh W.Y."/>
        </authorList>
    </citation>
    <scope>NUCLEOTIDE SEQUENCE [LARGE SCALE GENOMIC DNA]</scope>
    <source>
        <strain evidence="1 2">GS1</strain>
    </source>
</reference>
<keyword evidence="2" id="KW-1185">Reference proteome</keyword>
<name>A0A843YWK8_9BURK</name>
<dbReference type="Proteomes" id="UP000451565">
    <property type="component" value="Unassembled WGS sequence"/>
</dbReference>
<gene>
    <name evidence="1" type="ORF">GEV47_16955</name>
</gene>
<evidence type="ECO:0000313" key="2">
    <source>
        <dbReference type="Proteomes" id="UP000451565"/>
    </source>
</evidence>
<accession>A0A843YWK8</accession>
<dbReference type="EMBL" id="WINI01000009">
    <property type="protein sequence ID" value="MQR02367.1"/>
    <property type="molecule type" value="Genomic_DNA"/>
</dbReference>
<organism evidence="1 2">
    <name type="scientific">Glaciimonas soli</name>
    <dbReference type="NCBI Taxonomy" id="2590999"/>
    <lineage>
        <taxon>Bacteria</taxon>
        <taxon>Pseudomonadati</taxon>
        <taxon>Pseudomonadota</taxon>
        <taxon>Betaproteobacteria</taxon>
        <taxon>Burkholderiales</taxon>
        <taxon>Oxalobacteraceae</taxon>
        <taxon>Glaciimonas</taxon>
    </lineage>
</organism>
<evidence type="ECO:0000313" key="1">
    <source>
        <dbReference type="EMBL" id="MQR02367.1"/>
    </source>
</evidence>
<dbReference type="RefSeq" id="WP_153236003.1">
    <property type="nucleotide sequence ID" value="NZ_WINI01000009.1"/>
</dbReference>